<name>A0A7W9EYI5_9RHOB</name>
<dbReference type="EMBL" id="JACIJM010000006">
    <property type="protein sequence ID" value="MBB5722843.1"/>
    <property type="molecule type" value="Genomic_DNA"/>
</dbReference>
<dbReference type="SUPFAM" id="SSF51294">
    <property type="entry name" value="Hedgehog/intein (Hint) domain"/>
    <property type="match status" value="1"/>
</dbReference>
<evidence type="ECO:0000256" key="1">
    <source>
        <dbReference type="ARBA" id="ARBA00004613"/>
    </source>
</evidence>
<dbReference type="SUPFAM" id="SSF51120">
    <property type="entry name" value="beta-Roll"/>
    <property type="match status" value="4"/>
</dbReference>
<dbReference type="Gene3D" id="2.150.10.10">
    <property type="entry name" value="Serralysin-like metalloprotease, C-terminal"/>
    <property type="match status" value="5"/>
</dbReference>
<keyword evidence="5" id="KW-1185">Reference proteome</keyword>
<organism evidence="4 5">
    <name type="scientific">Yoonia ponticola</name>
    <dbReference type="NCBI Taxonomy" id="1524255"/>
    <lineage>
        <taxon>Bacteria</taxon>
        <taxon>Pseudomonadati</taxon>
        <taxon>Pseudomonadota</taxon>
        <taxon>Alphaproteobacteria</taxon>
        <taxon>Rhodobacterales</taxon>
        <taxon>Paracoccaceae</taxon>
        <taxon>Yoonia</taxon>
    </lineage>
</organism>
<dbReference type="InterPro" id="IPR001343">
    <property type="entry name" value="Hemolysn_Ca-bd"/>
</dbReference>
<dbReference type="RefSeq" id="WP_183529482.1">
    <property type="nucleotide sequence ID" value="NZ_JACIJM010000006.1"/>
</dbReference>
<protein>
    <submittedName>
        <fullName evidence="4">Ca2+-binding RTX toxin-like protein</fullName>
    </submittedName>
</protein>
<dbReference type="GO" id="GO:0005509">
    <property type="term" value="F:calcium ion binding"/>
    <property type="evidence" value="ECO:0007669"/>
    <property type="project" value="InterPro"/>
</dbReference>
<comment type="caution">
    <text evidence="4">The sequence shown here is derived from an EMBL/GenBank/DDBJ whole genome shotgun (WGS) entry which is preliminary data.</text>
</comment>
<dbReference type="InterPro" id="IPR018511">
    <property type="entry name" value="Hemolysin-typ_Ca-bd_CS"/>
</dbReference>
<evidence type="ECO:0000256" key="2">
    <source>
        <dbReference type="ARBA" id="ARBA00022525"/>
    </source>
</evidence>
<comment type="subcellular location">
    <subcellularLocation>
        <location evidence="1">Secreted</location>
    </subcellularLocation>
</comment>
<accession>A0A7W9EYI5</accession>
<evidence type="ECO:0000259" key="3">
    <source>
        <dbReference type="Pfam" id="PF13403"/>
    </source>
</evidence>
<dbReference type="PROSITE" id="PS00330">
    <property type="entry name" value="HEMOLYSIN_CALCIUM"/>
    <property type="match status" value="1"/>
</dbReference>
<gene>
    <name evidence="4" type="ORF">FHS72_002473</name>
</gene>
<evidence type="ECO:0000313" key="5">
    <source>
        <dbReference type="Proteomes" id="UP000535415"/>
    </source>
</evidence>
<dbReference type="Proteomes" id="UP000535415">
    <property type="component" value="Unassembled WGS sequence"/>
</dbReference>
<keyword evidence="2" id="KW-0964">Secreted</keyword>
<dbReference type="Pfam" id="PF00353">
    <property type="entry name" value="HemolysinCabind"/>
    <property type="match status" value="8"/>
</dbReference>
<dbReference type="PANTHER" id="PTHR38340:SF1">
    <property type="entry name" value="S-LAYER PROTEIN"/>
    <property type="match status" value="1"/>
</dbReference>
<dbReference type="PRINTS" id="PR00313">
    <property type="entry name" value="CABNDNGRPT"/>
</dbReference>
<dbReference type="InterPro" id="IPR028992">
    <property type="entry name" value="Hedgehog/Intein_dom"/>
</dbReference>
<dbReference type="InterPro" id="IPR050557">
    <property type="entry name" value="RTX_toxin/Mannuronan_C5-epim"/>
</dbReference>
<dbReference type="InterPro" id="IPR011049">
    <property type="entry name" value="Serralysin-like_metalloprot_C"/>
</dbReference>
<sequence>MTNITIPRSSTTQTLTGDNGVQTQATFTANSLGASSWGRDGVGLKGSDFDPFGESALEVEFSNSVEDVAFTLFDIDQASGNWDDQIRVEAFDPAGNPIAITYTTTSRGHVVESNGSNGVLVIEASNNNTNGDNQSSIFVKIAGPVGSFKIYYEDGSNTTNNNGIIGIDNMSFGDVIARDGTVSGTNGGDLIDSDYEGDPNGDYVDNDDAFLTGDSANDDLIEANGGSDTVYAGDGHDEVYGGNGRDTLFGGTGNDTLYGDAGVDTLYGDAGDDTVYGGAGADTIFAGQGDDALYGGDDKDTFFVGDSDGTDRISGGEGGTDFDTVDFAGVSGSSGVTVTYSGDEAATYQVGSTGSNGKFNEIEAIVGTANADKIDATLDTAGVSVNTGAGNDVIIGGSGDDTIDAGTGNDTIGLNNNFGDDTINGGADTGNADVDVLDASQMTQDVTLNLSTPESGTISNGTDTATFSEIEEFVLGAGADSVTGSSGDDIVDLGTGADTINAGAGNDQIDLGSNSAGNPDGFDDVVVLQDDFGDDIVKNFDAPTLNSDGTYTSGDTLDVTDLYDAPEGDATRTPVNTNDVVVSADGNGNAVLTFPNGESITLDGISASAANDPFYLQALGIPLPDGTVSGTAGDDLINGAYTGDPDGDIVDNDDAILAGDTGNDDLIEAHGGNDNIFAADGDDVVYGGTGNDTINGGSGDDTLYGEAGDDVFTIGQADGTDTIIGGEDTGNGDTDTVDFSSAVLGGGVSATGVNVTFTGDEAATYQVGTAGSDGTFSEIEAVVGTDKADAIDLSGDSAGITVNSGAGKDVITSGAGDDVINAGQDDDTIILNDGFGNDTIDAGEDTGGADTDILDGSGLTDDVTVVFSGDEAGTIAQGADTLSFTGVEEIITGAGDDVIFGGVGDDSVSTGAGNDFIFGNDGADTIDAGAGNDTIYFAEGDSVDGGAGDDIFSFIDLGETTNGVITIVGGDDDETPVNGAAGTGGDILRMGDQADLSSLVKVSDGINASGNETFSGSVTLDDGTILNFSGIEQVICFTPGTNIATPQGSRPIETLGIGDMVLTRDHGMQPIRWIQERTVPATDRFAPVRLRPGVVTGLERDLLVSPQHRMLFQGYRAELLFGESEVLMPAIHLIDDKMVTREEGGMVTYIHMMFDEHEVIYAEGAASESFHPGELGLNGVTDVAREELFTLFPALRSAPNGYGRTARRSLKKHESQMLRTK</sequence>
<reference evidence="4 5" key="1">
    <citation type="submission" date="2020-08" db="EMBL/GenBank/DDBJ databases">
        <title>Genomic Encyclopedia of Type Strains, Phase IV (KMG-IV): sequencing the most valuable type-strain genomes for metagenomic binning, comparative biology and taxonomic classification.</title>
        <authorList>
            <person name="Goeker M."/>
        </authorList>
    </citation>
    <scope>NUCLEOTIDE SEQUENCE [LARGE SCALE GENOMIC DNA]</scope>
    <source>
        <strain evidence="4 5">DSM 101064</strain>
    </source>
</reference>
<dbReference type="GO" id="GO:0005576">
    <property type="term" value="C:extracellular region"/>
    <property type="evidence" value="ECO:0007669"/>
    <property type="project" value="UniProtKB-SubCell"/>
</dbReference>
<dbReference type="InterPro" id="IPR036844">
    <property type="entry name" value="Hint_dom_sf"/>
</dbReference>
<feature type="domain" description="Hedgehog/Intein (Hint)" evidence="3">
    <location>
        <begin position="1035"/>
        <end position="1173"/>
    </location>
</feature>
<dbReference type="Gene3D" id="2.170.16.10">
    <property type="entry name" value="Hedgehog/Intein (Hint) domain"/>
    <property type="match status" value="1"/>
</dbReference>
<dbReference type="Pfam" id="PF13403">
    <property type="entry name" value="Hint_2"/>
    <property type="match status" value="1"/>
</dbReference>
<evidence type="ECO:0000313" key="4">
    <source>
        <dbReference type="EMBL" id="MBB5722843.1"/>
    </source>
</evidence>
<dbReference type="AlphaFoldDB" id="A0A7W9EYI5"/>
<dbReference type="PANTHER" id="PTHR38340">
    <property type="entry name" value="S-LAYER PROTEIN"/>
    <property type="match status" value="1"/>
</dbReference>
<proteinExistence type="predicted"/>